<dbReference type="Gramene" id="KRH38085">
    <property type="protein sequence ID" value="KRH38085"/>
    <property type="gene ID" value="GLYMA_09G109900"/>
</dbReference>
<reference evidence="1" key="3">
    <citation type="submission" date="2018-07" db="EMBL/GenBank/DDBJ databases">
        <title>WGS assembly of Glycine max.</title>
        <authorList>
            <person name="Schmutz J."/>
            <person name="Cannon S."/>
            <person name="Schlueter J."/>
            <person name="Ma J."/>
            <person name="Mitros T."/>
            <person name="Nelson W."/>
            <person name="Hyten D."/>
            <person name="Song Q."/>
            <person name="Thelen J."/>
            <person name="Cheng J."/>
            <person name="Xu D."/>
            <person name="Hellsten U."/>
            <person name="May G."/>
            <person name="Yu Y."/>
            <person name="Sakurai T."/>
            <person name="Umezawa T."/>
            <person name="Bhattacharyya M."/>
            <person name="Sandhu D."/>
            <person name="Valliyodan B."/>
            <person name="Lindquist E."/>
            <person name="Peto M."/>
            <person name="Grant D."/>
            <person name="Shu S."/>
            <person name="Goodstein D."/>
            <person name="Barry K."/>
            <person name="Futrell-Griggs M."/>
            <person name="Abernathy B."/>
            <person name="Du J."/>
            <person name="Tian Z."/>
            <person name="Zhu L."/>
            <person name="Gill N."/>
            <person name="Joshi T."/>
            <person name="Libault M."/>
            <person name="Sethuraman A."/>
            <person name="Zhang X."/>
            <person name="Shinozaki K."/>
            <person name="Nguyen H."/>
            <person name="Wing R."/>
            <person name="Cregan P."/>
            <person name="Specht J."/>
            <person name="Grimwood J."/>
            <person name="Rokhsar D."/>
            <person name="Stacey G."/>
            <person name="Shoemaker R."/>
            <person name="Jackson S."/>
        </authorList>
    </citation>
    <scope>NUCLEOTIDE SEQUENCE</scope>
    <source>
        <tissue evidence="1">Callus</tissue>
    </source>
</reference>
<evidence type="ECO:0000313" key="3">
    <source>
        <dbReference type="Proteomes" id="UP000008827"/>
    </source>
</evidence>
<dbReference type="Proteomes" id="UP000008827">
    <property type="component" value="Chromosome 9"/>
</dbReference>
<organism evidence="1">
    <name type="scientific">Glycine max</name>
    <name type="common">Soybean</name>
    <name type="synonym">Glycine hispida</name>
    <dbReference type="NCBI Taxonomy" id="3847"/>
    <lineage>
        <taxon>Eukaryota</taxon>
        <taxon>Viridiplantae</taxon>
        <taxon>Streptophyta</taxon>
        <taxon>Embryophyta</taxon>
        <taxon>Tracheophyta</taxon>
        <taxon>Spermatophyta</taxon>
        <taxon>Magnoliopsida</taxon>
        <taxon>eudicotyledons</taxon>
        <taxon>Gunneridae</taxon>
        <taxon>Pentapetalae</taxon>
        <taxon>rosids</taxon>
        <taxon>fabids</taxon>
        <taxon>Fabales</taxon>
        <taxon>Fabaceae</taxon>
        <taxon>Papilionoideae</taxon>
        <taxon>50 kb inversion clade</taxon>
        <taxon>NPAAA clade</taxon>
        <taxon>indigoferoid/millettioid clade</taxon>
        <taxon>Phaseoleae</taxon>
        <taxon>Glycine</taxon>
        <taxon>Glycine subgen. Soja</taxon>
    </lineage>
</organism>
<proteinExistence type="predicted"/>
<protein>
    <submittedName>
        <fullName evidence="1 2">Uncharacterized protein</fullName>
    </submittedName>
</protein>
<dbReference type="STRING" id="3847.A0A0R0ICN1"/>
<dbReference type="EMBL" id="CM000842">
    <property type="protein sequence ID" value="KRH38085.1"/>
    <property type="molecule type" value="Genomic_DNA"/>
</dbReference>
<evidence type="ECO:0000313" key="2">
    <source>
        <dbReference type="EnsemblPlants" id="KRH38085"/>
    </source>
</evidence>
<name>A0A0R0ICN1_SOYBN</name>
<dbReference type="EnsemblPlants" id="KRH38085">
    <property type="protein sequence ID" value="KRH38085"/>
    <property type="gene ID" value="GLYMA_09G109900"/>
</dbReference>
<gene>
    <name evidence="1" type="ORF">GLYMA_09G109900</name>
</gene>
<reference evidence="1 2" key="1">
    <citation type="journal article" date="2010" name="Nature">
        <title>Genome sequence of the palaeopolyploid soybean.</title>
        <authorList>
            <person name="Schmutz J."/>
            <person name="Cannon S.B."/>
            <person name="Schlueter J."/>
            <person name="Ma J."/>
            <person name="Mitros T."/>
            <person name="Nelson W."/>
            <person name="Hyten D.L."/>
            <person name="Song Q."/>
            <person name="Thelen J.J."/>
            <person name="Cheng J."/>
            <person name="Xu D."/>
            <person name="Hellsten U."/>
            <person name="May G.D."/>
            <person name="Yu Y."/>
            <person name="Sakurai T."/>
            <person name="Umezawa T."/>
            <person name="Bhattacharyya M.K."/>
            <person name="Sandhu D."/>
            <person name="Valliyodan B."/>
            <person name="Lindquist E."/>
            <person name="Peto M."/>
            <person name="Grant D."/>
            <person name="Shu S."/>
            <person name="Goodstein D."/>
            <person name="Barry K."/>
            <person name="Futrell-Griggs M."/>
            <person name="Abernathy B."/>
            <person name="Du J."/>
            <person name="Tian Z."/>
            <person name="Zhu L."/>
            <person name="Gill N."/>
            <person name="Joshi T."/>
            <person name="Libault M."/>
            <person name="Sethuraman A."/>
            <person name="Zhang X.-C."/>
            <person name="Shinozaki K."/>
            <person name="Nguyen H.T."/>
            <person name="Wing R.A."/>
            <person name="Cregan P."/>
            <person name="Specht J."/>
            <person name="Grimwood J."/>
            <person name="Rokhsar D."/>
            <person name="Stacey G."/>
            <person name="Shoemaker R.C."/>
            <person name="Jackson S.A."/>
        </authorList>
    </citation>
    <scope>NUCLEOTIDE SEQUENCE</scope>
    <source>
        <strain evidence="2">cv. Williams 82</strain>
        <tissue evidence="1">Callus</tissue>
    </source>
</reference>
<reference evidence="2" key="2">
    <citation type="submission" date="2018-02" db="UniProtKB">
        <authorList>
            <consortium name="EnsemblPlants"/>
        </authorList>
    </citation>
    <scope>IDENTIFICATION</scope>
    <source>
        <strain evidence="2">Williams 82</strain>
    </source>
</reference>
<keyword evidence="3" id="KW-1185">Reference proteome</keyword>
<evidence type="ECO:0000313" key="1">
    <source>
        <dbReference type="EMBL" id="KRH38085.1"/>
    </source>
</evidence>
<dbReference type="AlphaFoldDB" id="A0A0R0ICN1"/>
<accession>A0A0R0ICN1</accession>
<sequence>MVLLITAVGLLLALDNVNLLGKDARIQVNHLVHYVFNPALVGGNLADTITF</sequence>
<dbReference type="InParanoid" id="A0A0R0ICN1"/>